<dbReference type="Proteomes" id="UP000017840">
    <property type="component" value="Unassembled WGS sequence"/>
</dbReference>
<dbReference type="AlphaFoldDB" id="V4HK37"/>
<organism evidence="3 4">
    <name type="scientific">Candidatus Halobonum tyrrellensis G22</name>
    <dbReference type="NCBI Taxonomy" id="1324957"/>
    <lineage>
        <taxon>Archaea</taxon>
        <taxon>Methanobacteriati</taxon>
        <taxon>Methanobacteriota</taxon>
        <taxon>Stenosarchaea group</taxon>
        <taxon>Halobacteria</taxon>
        <taxon>Halobacteriales</taxon>
        <taxon>Haloferacaceae</taxon>
        <taxon>Candidatus Halobonum</taxon>
    </lineage>
</organism>
<evidence type="ECO:0000256" key="1">
    <source>
        <dbReference type="SAM" id="MobiDB-lite"/>
    </source>
</evidence>
<evidence type="ECO:0000313" key="4">
    <source>
        <dbReference type="Proteomes" id="UP000017840"/>
    </source>
</evidence>
<protein>
    <recommendedName>
        <fullName evidence="2">DUF7511 domain-containing protein</fullName>
    </recommendedName>
</protein>
<dbReference type="InterPro" id="IPR055933">
    <property type="entry name" value="DUF7511"/>
</dbReference>
<proteinExistence type="predicted"/>
<feature type="region of interest" description="Disordered" evidence="1">
    <location>
        <begin position="1"/>
        <end position="29"/>
    </location>
</feature>
<feature type="domain" description="DUF7511" evidence="2">
    <location>
        <begin position="28"/>
        <end position="74"/>
    </location>
</feature>
<evidence type="ECO:0000259" key="2">
    <source>
        <dbReference type="Pfam" id="PF24351"/>
    </source>
</evidence>
<accession>V4HK37</accession>
<gene>
    <name evidence="3" type="ORF">K933_09182</name>
</gene>
<name>V4HK37_9EURY</name>
<evidence type="ECO:0000313" key="3">
    <source>
        <dbReference type="EMBL" id="ESP88284.1"/>
    </source>
</evidence>
<keyword evidence="4" id="KW-1185">Reference proteome</keyword>
<sequence length="74" mass="7959">MTYSMSAGPDSRTGSTPAPDASRPAPTDLRATVVRYEGEPDRCTVFPDDADDAAITTHWLSANADCFVPLDDLR</sequence>
<reference evidence="3 4" key="1">
    <citation type="journal article" date="2013" name="Genome Announc.">
        <title>Draft Genome Sequence of 'Candidatus Halobonum tyrrellensis' Strain G22, Isolated from the Hypersaline Waters of Lake Tyrrell, Australia.</title>
        <authorList>
            <person name="Ugalde J.A."/>
            <person name="Narasingarao P."/>
            <person name="Kuo S."/>
            <person name="Podell S."/>
            <person name="Allen E.E."/>
        </authorList>
    </citation>
    <scope>NUCLEOTIDE SEQUENCE [LARGE SCALE GENOMIC DNA]</scope>
    <source>
        <strain evidence="3 4">G22</strain>
    </source>
</reference>
<comment type="caution">
    <text evidence="3">The sequence shown here is derived from an EMBL/GenBank/DDBJ whole genome shotgun (WGS) entry which is preliminary data.</text>
</comment>
<dbReference type="EMBL" id="ASGZ01000029">
    <property type="protein sequence ID" value="ESP88284.1"/>
    <property type="molecule type" value="Genomic_DNA"/>
</dbReference>
<dbReference type="Pfam" id="PF24351">
    <property type="entry name" value="DUF7511"/>
    <property type="match status" value="1"/>
</dbReference>